<protein>
    <submittedName>
        <fullName evidence="2">(pine wood nematode) hypothetical protein</fullName>
    </submittedName>
    <submittedName>
        <fullName evidence="5">CHK domain-containing protein</fullName>
    </submittedName>
</protein>
<dbReference type="SUPFAM" id="SSF56112">
    <property type="entry name" value="Protein kinase-like (PK-like)"/>
    <property type="match status" value="1"/>
</dbReference>
<organism evidence="3 5">
    <name type="scientific">Bursaphelenchus xylophilus</name>
    <name type="common">Pinewood nematode worm</name>
    <name type="synonym">Aphelenchoides xylophilus</name>
    <dbReference type="NCBI Taxonomy" id="6326"/>
    <lineage>
        <taxon>Eukaryota</taxon>
        <taxon>Metazoa</taxon>
        <taxon>Ecdysozoa</taxon>
        <taxon>Nematoda</taxon>
        <taxon>Chromadorea</taxon>
        <taxon>Rhabditida</taxon>
        <taxon>Tylenchina</taxon>
        <taxon>Tylenchomorpha</taxon>
        <taxon>Aphelenchoidea</taxon>
        <taxon>Aphelenchoididae</taxon>
        <taxon>Bursaphelenchus</taxon>
    </lineage>
</organism>
<feature type="domain" description="CHK kinase-like" evidence="1">
    <location>
        <begin position="156"/>
        <end position="339"/>
    </location>
</feature>
<dbReference type="EMBL" id="CAJFCV020000004">
    <property type="protein sequence ID" value="CAG9118137.1"/>
    <property type="molecule type" value="Genomic_DNA"/>
</dbReference>
<dbReference type="Proteomes" id="UP000095284">
    <property type="component" value="Unplaced"/>
</dbReference>
<keyword evidence="4" id="KW-1185">Reference proteome</keyword>
<dbReference type="EMBL" id="CAJFDI010000004">
    <property type="protein sequence ID" value="CAD5227725.1"/>
    <property type="molecule type" value="Genomic_DNA"/>
</dbReference>
<sequence length="418" mass="47727">MITKIDSNLDQELDKTGHSIRWILNTLEECCSEYVEAKSEATVVSIKTVDVSVDKGYYSRVFITTFYFDNGKECTLALKVPTFDMLDEWIKSRESAADENPETWKAHLQTSHNIECDALKLVLPFTNFPAPKAYYTQKRGVIYDNGLSDTEAPGIIIMSAIYGSSLGLFSTATKEQCISMAEDFAVFHDYIDQTEEEKWKNKFDSQLHMGVHLREAIVKAILKIGEIHPEAKKECQLLADMDFKSYSQYALKSRPAEFSATTLIHGDTWNNNIIFKKNPDGSLGNKVQAYIDFQTLFEGSPMFDIARFVSICSDADVRRDGTPAILQAYYKKLTELYKRRRKRVPFTLEMVSELYDLAFIHQAQNVALLAQFFSERKVENKTVMEAEEAKMNLRAKFALIDAVKALRKLKLSEKFNSN</sequence>
<dbReference type="Proteomes" id="UP000659654">
    <property type="component" value="Unassembled WGS sequence"/>
</dbReference>
<gene>
    <name evidence="2" type="ORF">BXYJ_LOCUS10093</name>
</gene>
<dbReference type="AlphaFoldDB" id="A0A1I7RM24"/>
<dbReference type="PANTHER" id="PTHR23020">
    <property type="entry name" value="UNCHARACTERIZED NUCLEAR HORMONE RECEPTOR-RELATED"/>
    <property type="match status" value="1"/>
</dbReference>
<accession>A0A1I7RM24</accession>
<dbReference type="InterPro" id="IPR015897">
    <property type="entry name" value="CHK_kinase-like"/>
</dbReference>
<dbReference type="OrthoDB" id="5915577at2759"/>
<dbReference type="InterPro" id="IPR011009">
    <property type="entry name" value="Kinase-like_dom_sf"/>
</dbReference>
<evidence type="ECO:0000313" key="4">
    <source>
        <dbReference type="Proteomes" id="UP000659654"/>
    </source>
</evidence>
<evidence type="ECO:0000313" key="3">
    <source>
        <dbReference type="Proteomes" id="UP000095284"/>
    </source>
</evidence>
<dbReference type="WBParaSite" id="BXY_0175900.1">
    <property type="protein sequence ID" value="BXY_0175900.1"/>
    <property type="gene ID" value="BXY_0175900"/>
</dbReference>
<dbReference type="Pfam" id="PF07914">
    <property type="entry name" value="DUF1679"/>
    <property type="match status" value="1"/>
</dbReference>
<evidence type="ECO:0000313" key="5">
    <source>
        <dbReference type="WBParaSite" id="BXY_0175900.1"/>
    </source>
</evidence>
<dbReference type="InterPro" id="IPR012877">
    <property type="entry name" value="Dhs-27"/>
</dbReference>
<dbReference type="InterPro" id="IPR052961">
    <property type="entry name" value="Oxido-Kinase-like_Enzymes"/>
</dbReference>
<evidence type="ECO:0000259" key="1">
    <source>
        <dbReference type="SMART" id="SM00587"/>
    </source>
</evidence>
<reference evidence="5" key="1">
    <citation type="submission" date="2016-11" db="UniProtKB">
        <authorList>
            <consortium name="WormBaseParasite"/>
        </authorList>
    </citation>
    <scope>IDENTIFICATION</scope>
</reference>
<dbReference type="PANTHER" id="PTHR23020:SF41">
    <property type="entry name" value="AMINOGLYCOSIDE PHOSPHOTRANSFERASE DOMAIN-CONTAINING PROTEIN"/>
    <property type="match status" value="1"/>
</dbReference>
<evidence type="ECO:0000313" key="2">
    <source>
        <dbReference type="EMBL" id="CAD5227725.1"/>
    </source>
</evidence>
<name>A0A1I7RM24_BURXY</name>
<dbReference type="SMART" id="SM00587">
    <property type="entry name" value="CHK"/>
    <property type="match status" value="1"/>
</dbReference>
<reference evidence="2" key="2">
    <citation type="submission" date="2020-09" db="EMBL/GenBank/DDBJ databases">
        <authorList>
            <person name="Kikuchi T."/>
        </authorList>
    </citation>
    <scope>NUCLEOTIDE SEQUENCE</scope>
    <source>
        <strain evidence="2">Ka4C1</strain>
    </source>
</reference>
<dbReference type="Proteomes" id="UP000582659">
    <property type="component" value="Unassembled WGS sequence"/>
</dbReference>
<proteinExistence type="predicted"/>
<dbReference type="Gene3D" id="3.90.1200.10">
    <property type="match status" value="1"/>
</dbReference>